<dbReference type="Proteomes" id="UP001233999">
    <property type="component" value="Unassembled WGS sequence"/>
</dbReference>
<accession>A0AAD8A9U1</accession>
<dbReference type="AlphaFoldDB" id="A0AAD8A9U1"/>
<proteinExistence type="predicted"/>
<feature type="non-terminal residue" evidence="1">
    <location>
        <position position="51"/>
    </location>
</feature>
<feature type="non-terminal residue" evidence="1">
    <location>
        <position position="1"/>
    </location>
</feature>
<sequence length="51" mass="5660">ALNGHFYTLKETYRRILLVHHVLGIDSASNRNKGVTGILVVSPWPSLSSLQ</sequence>
<reference evidence="1" key="2">
    <citation type="submission" date="2023-05" db="EMBL/GenBank/DDBJ databases">
        <authorList>
            <person name="Fouks B."/>
        </authorList>
    </citation>
    <scope>NUCLEOTIDE SEQUENCE</scope>
    <source>
        <strain evidence="1">Stay&amp;Tobe</strain>
        <tissue evidence="1">Testes</tissue>
    </source>
</reference>
<reference evidence="1" key="1">
    <citation type="journal article" date="2023" name="IScience">
        <title>Live-bearing cockroach genome reveals convergent evolutionary mechanisms linked to viviparity in insects and beyond.</title>
        <authorList>
            <person name="Fouks B."/>
            <person name="Harrison M.C."/>
            <person name="Mikhailova A.A."/>
            <person name="Marchal E."/>
            <person name="English S."/>
            <person name="Carruthers M."/>
            <person name="Jennings E.C."/>
            <person name="Chiamaka E.L."/>
            <person name="Frigard R.A."/>
            <person name="Pippel M."/>
            <person name="Attardo G.M."/>
            <person name="Benoit J.B."/>
            <person name="Bornberg-Bauer E."/>
            <person name="Tobe S.S."/>
        </authorList>
    </citation>
    <scope>NUCLEOTIDE SEQUENCE</scope>
    <source>
        <strain evidence="1">Stay&amp;Tobe</strain>
    </source>
</reference>
<name>A0AAD8A9U1_DIPPU</name>
<protein>
    <submittedName>
        <fullName evidence="1">Uncharacterized protein</fullName>
    </submittedName>
</protein>
<keyword evidence="2" id="KW-1185">Reference proteome</keyword>
<organism evidence="1 2">
    <name type="scientific">Diploptera punctata</name>
    <name type="common">Pacific beetle cockroach</name>
    <dbReference type="NCBI Taxonomy" id="6984"/>
    <lineage>
        <taxon>Eukaryota</taxon>
        <taxon>Metazoa</taxon>
        <taxon>Ecdysozoa</taxon>
        <taxon>Arthropoda</taxon>
        <taxon>Hexapoda</taxon>
        <taxon>Insecta</taxon>
        <taxon>Pterygota</taxon>
        <taxon>Neoptera</taxon>
        <taxon>Polyneoptera</taxon>
        <taxon>Dictyoptera</taxon>
        <taxon>Blattodea</taxon>
        <taxon>Blaberoidea</taxon>
        <taxon>Blaberidae</taxon>
        <taxon>Diplopterinae</taxon>
        <taxon>Diploptera</taxon>
    </lineage>
</organism>
<gene>
    <name evidence="1" type="ORF">L9F63_014604</name>
</gene>
<evidence type="ECO:0000313" key="2">
    <source>
        <dbReference type="Proteomes" id="UP001233999"/>
    </source>
</evidence>
<dbReference type="EMBL" id="JASPKZ010003083">
    <property type="protein sequence ID" value="KAJ9593963.1"/>
    <property type="molecule type" value="Genomic_DNA"/>
</dbReference>
<comment type="caution">
    <text evidence="1">The sequence shown here is derived from an EMBL/GenBank/DDBJ whole genome shotgun (WGS) entry which is preliminary data.</text>
</comment>
<evidence type="ECO:0000313" key="1">
    <source>
        <dbReference type="EMBL" id="KAJ9593963.1"/>
    </source>
</evidence>